<reference evidence="1 2" key="1">
    <citation type="submission" date="2020-08" db="EMBL/GenBank/DDBJ databases">
        <title>Sequencing the genomes of 1000 actinobacteria strains.</title>
        <authorList>
            <person name="Klenk H.-P."/>
        </authorList>
    </citation>
    <scope>NUCLEOTIDE SEQUENCE [LARGE SCALE GENOMIC DNA]</scope>
    <source>
        <strain evidence="1 2">DSM 43149</strain>
    </source>
</reference>
<evidence type="ECO:0000313" key="1">
    <source>
        <dbReference type="EMBL" id="MBB4766398.1"/>
    </source>
</evidence>
<organism evidence="1 2">
    <name type="scientific">Actinoplanes digitatis</name>
    <dbReference type="NCBI Taxonomy" id="1868"/>
    <lineage>
        <taxon>Bacteria</taxon>
        <taxon>Bacillati</taxon>
        <taxon>Actinomycetota</taxon>
        <taxon>Actinomycetes</taxon>
        <taxon>Micromonosporales</taxon>
        <taxon>Micromonosporaceae</taxon>
        <taxon>Actinoplanes</taxon>
    </lineage>
</organism>
<gene>
    <name evidence="1" type="ORF">BJ971_006954</name>
</gene>
<name>A0A7W7I587_9ACTN</name>
<protein>
    <submittedName>
        <fullName evidence="1">Uncharacterized protein</fullName>
    </submittedName>
</protein>
<dbReference type="Proteomes" id="UP000578112">
    <property type="component" value="Unassembled WGS sequence"/>
</dbReference>
<dbReference type="EMBL" id="JACHNH010000001">
    <property type="protein sequence ID" value="MBB4766398.1"/>
    <property type="molecule type" value="Genomic_DNA"/>
</dbReference>
<sequence length="165" mass="18285">MSSNLSAFVMRPTPAGRAWATSVGAIVVELPFGLALIPFSNEVSKTIGGGPDLYGQFRYLSTTLAEHGRRLSAEAPIAFVGQESFGSLGWHEAIGWRGGDVAFGPRFTSDGYEDDWFEIVDDPRDHAINQVLRWFGVDRGDSWDEFEAVGFDKCRDTNDWYARSL</sequence>
<evidence type="ECO:0000313" key="2">
    <source>
        <dbReference type="Proteomes" id="UP000578112"/>
    </source>
</evidence>
<proteinExistence type="predicted"/>
<dbReference type="AlphaFoldDB" id="A0A7W7I587"/>
<dbReference type="RefSeq" id="WP_184997519.1">
    <property type="nucleotide sequence ID" value="NZ_BOMK01000045.1"/>
</dbReference>
<accession>A0A7W7I587</accession>
<keyword evidence="2" id="KW-1185">Reference proteome</keyword>
<comment type="caution">
    <text evidence="1">The sequence shown here is derived from an EMBL/GenBank/DDBJ whole genome shotgun (WGS) entry which is preliminary data.</text>
</comment>